<sequence>MDTYAQDSATLASSYFQQFNDADDILTDEEEFMQQVLQKRTLLDKNFITHARFKSATSDTEQSSQELSYDYNTHKWVPSPEYYDFSQPKADVIHGFPIDGHSSQILADAYANKGQKDHYLPVNFNCNTTKLSIADLLLCPCFMACLPKHHVLRKHERMETDFHARHCHAACSWCRKATPLDVEWHRLLSGEHVYMRNVPRGDWTIGIAETGLTVVSMAYFRWPTKEADADSASSAKASVKISFKRYDRPLHHMCNRFGAVPCTHGCTSAAEELAELHPAEREEYSLEKKGRHAFFLRGWEDAKSW</sequence>
<comment type="caution">
    <text evidence="1">The sequence shown here is derived from an EMBL/GenBank/DDBJ whole genome shotgun (WGS) entry which is preliminary data.</text>
</comment>
<reference evidence="1 2" key="1">
    <citation type="submission" date="2021-11" db="EMBL/GenBank/DDBJ databases">
        <title>Black yeast isolated from Biological Soil Crust.</title>
        <authorList>
            <person name="Kurbessoian T."/>
        </authorList>
    </citation>
    <scope>NUCLEOTIDE SEQUENCE [LARGE SCALE GENOMIC DNA]</scope>
    <source>
        <strain evidence="1 2">CCFEE 5522</strain>
    </source>
</reference>
<protein>
    <submittedName>
        <fullName evidence="1">Uncharacterized protein</fullName>
    </submittedName>
</protein>
<proteinExistence type="predicted"/>
<evidence type="ECO:0000313" key="2">
    <source>
        <dbReference type="Proteomes" id="UP001324427"/>
    </source>
</evidence>
<gene>
    <name evidence="1" type="ORF">LTR36_004799</name>
</gene>
<evidence type="ECO:0000313" key="1">
    <source>
        <dbReference type="EMBL" id="KAK4543766.1"/>
    </source>
</evidence>
<name>A0AAV9JGX3_9PEZI</name>
<keyword evidence="2" id="KW-1185">Reference proteome</keyword>
<dbReference type="EMBL" id="JAVFHQ010000029">
    <property type="protein sequence ID" value="KAK4543766.1"/>
    <property type="molecule type" value="Genomic_DNA"/>
</dbReference>
<dbReference type="AlphaFoldDB" id="A0AAV9JGX3"/>
<organism evidence="1 2">
    <name type="scientific">Oleoguttula mirabilis</name>
    <dbReference type="NCBI Taxonomy" id="1507867"/>
    <lineage>
        <taxon>Eukaryota</taxon>
        <taxon>Fungi</taxon>
        <taxon>Dikarya</taxon>
        <taxon>Ascomycota</taxon>
        <taxon>Pezizomycotina</taxon>
        <taxon>Dothideomycetes</taxon>
        <taxon>Dothideomycetidae</taxon>
        <taxon>Mycosphaerellales</taxon>
        <taxon>Teratosphaeriaceae</taxon>
        <taxon>Oleoguttula</taxon>
    </lineage>
</organism>
<accession>A0AAV9JGX3</accession>
<dbReference type="Proteomes" id="UP001324427">
    <property type="component" value="Unassembled WGS sequence"/>
</dbReference>